<evidence type="ECO:0000313" key="3">
    <source>
        <dbReference type="EMBL" id="PHH62193.1"/>
    </source>
</evidence>
<sequence length="257" mass="27076">MAPGKRLPGIRQVPIEVAVFSSQEALRAEVLGASRIELNAAGSYEQGGLTPSVSELVKLKGKRQIAASIMIRPRGGDFEYQAQELALMIVAICRFKASGAMDATRGDRFVFGALKANGGRLEIDEVVCEALLAVARPFECVFHRAVDAIIEQGQGVEALRQLAALGFAAVLTAGGKGSCVDNCDRLNRLCHGSAGLDVIVGGGLRSHNGEGLAAQLGVYDSLMLHSAAVAMDDGQTWAMDDDEVQRLAIMAGQIEPA</sequence>
<dbReference type="SUPFAM" id="SSF110395">
    <property type="entry name" value="CutC-like"/>
    <property type="match status" value="1"/>
</dbReference>
<accession>A0A2C5Y3G1</accession>
<name>A0A2C5Y3G1_9HYPO</name>
<dbReference type="InterPro" id="IPR036822">
    <property type="entry name" value="CutC-like_dom_sf"/>
</dbReference>
<proteinExistence type="inferred from homology"/>
<dbReference type="Pfam" id="PF03932">
    <property type="entry name" value="CutC"/>
    <property type="match status" value="1"/>
</dbReference>
<evidence type="ECO:0000256" key="2">
    <source>
        <dbReference type="ARBA" id="ARBA00019014"/>
    </source>
</evidence>
<comment type="similarity">
    <text evidence="1">Belongs to the CutC family.</text>
</comment>
<dbReference type="PANTHER" id="PTHR12598">
    <property type="entry name" value="COPPER HOMEOSTASIS PROTEIN CUTC"/>
    <property type="match status" value="1"/>
</dbReference>
<dbReference type="Proteomes" id="UP000226192">
    <property type="component" value="Unassembled WGS sequence"/>
</dbReference>
<dbReference type="STRING" id="1399860.A0A2C5Y3G1"/>
<dbReference type="EMBL" id="NJET01000079">
    <property type="protein sequence ID" value="PHH62193.1"/>
    <property type="molecule type" value="Genomic_DNA"/>
</dbReference>
<comment type="caution">
    <text evidence="3">The sequence shown here is derived from an EMBL/GenBank/DDBJ whole genome shotgun (WGS) entry which is preliminary data.</text>
</comment>
<evidence type="ECO:0000256" key="1">
    <source>
        <dbReference type="ARBA" id="ARBA00007768"/>
    </source>
</evidence>
<dbReference type="PANTHER" id="PTHR12598:SF0">
    <property type="entry name" value="COPPER HOMEOSTASIS PROTEIN CUTC HOMOLOG"/>
    <property type="match status" value="1"/>
</dbReference>
<organism evidence="3 4">
    <name type="scientific">Ophiocordyceps australis</name>
    <dbReference type="NCBI Taxonomy" id="1399860"/>
    <lineage>
        <taxon>Eukaryota</taxon>
        <taxon>Fungi</taxon>
        <taxon>Dikarya</taxon>
        <taxon>Ascomycota</taxon>
        <taxon>Pezizomycotina</taxon>
        <taxon>Sordariomycetes</taxon>
        <taxon>Hypocreomycetidae</taxon>
        <taxon>Hypocreales</taxon>
        <taxon>Ophiocordycipitaceae</taxon>
        <taxon>Ophiocordyceps</taxon>
    </lineage>
</organism>
<dbReference type="Gene3D" id="3.20.20.380">
    <property type="entry name" value="Copper homeostasis (CutC) domain"/>
    <property type="match status" value="1"/>
</dbReference>
<dbReference type="OrthoDB" id="7392499at2759"/>
<keyword evidence="4" id="KW-1185">Reference proteome</keyword>
<evidence type="ECO:0000313" key="4">
    <source>
        <dbReference type="Proteomes" id="UP000226192"/>
    </source>
</evidence>
<gene>
    <name evidence="3" type="ORF">CDD81_7387</name>
</gene>
<protein>
    <recommendedName>
        <fullName evidence="2">Copper homeostasis protein cutC homolog</fullName>
    </recommendedName>
</protein>
<reference evidence="3 4" key="1">
    <citation type="submission" date="2017-06" db="EMBL/GenBank/DDBJ databases">
        <title>Ant-infecting Ophiocordyceps genomes reveal a high diversity of potential behavioral manipulation genes and a possible major role for enterotoxins.</title>
        <authorList>
            <person name="De Bekker C."/>
            <person name="Evans H.C."/>
            <person name="Brachmann A."/>
            <person name="Hughes D.P."/>
        </authorList>
    </citation>
    <scope>NUCLEOTIDE SEQUENCE [LARGE SCALE GENOMIC DNA]</scope>
    <source>
        <strain evidence="3 4">Map64</strain>
    </source>
</reference>
<dbReference type="AlphaFoldDB" id="A0A2C5Y3G1"/>
<dbReference type="InterPro" id="IPR005627">
    <property type="entry name" value="CutC-like"/>
</dbReference>
<dbReference type="GO" id="GO:0005507">
    <property type="term" value="F:copper ion binding"/>
    <property type="evidence" value="ECO:0007669"/>
    <property type="project" value="TreeGrafter"/>
</dbReference>